<keyword evidence="1" id="KW-0472">Membrane</keyword>
<organism evidence="2 3">
    <name type="scientific">Actinoplanes teichomyceticus</name>
    <dbReference type="NCBI Taxonomy" id="1867"/>
    <lineage>
        <taxon>Bacteria</taxon>
        <taxon>Bacillati</taxon>
        <taxon>Actinomycetota</taxon>
        <taxon>Actinomycetes</taxon>
        <taxon>Micromonosporales</taxon>
        <taxon>Micromonosporaceae</taxon>
        <taxon>Actinoplanes</taxon>
    </lineage>
</organism>
<evidence type="ECO:0000256" key="1">
    <source>
        <dbReference type="SAM" id="Phobius"/>
    </source>
</evidence>
<feature type="transmembrane region" description="Helical" evidence="1">
    <location>
        <begin position="51"/>
        <end position="70"/>
    </location>
</feature>
<reference evidence="2 3" key="1">
    <citation type="submission" date="2019-06" db="EMBL/GenBank/DDBJ databases">
        <title>Sequencing the genomes of 1000 actinobacteria strains.</title>
        <authorList>
            <person name="Klenk H.-P."/>
        </authorList>
    </citation>
    <scope>NUCLEOTIDE SEQUENCE [LARGE SCALE GENOMIC DNA]</scope>
    <source>
        <strain evidence="2 3">DSM 43866</strain>
    </source>
</reference>
<sequence length="126" mass="12503">MSIADPPDTPVAPAGGPGGDHRHTWATVLIVLLVLGGVLTMLLTGHPVGEALMLGAGVTLLGGAVARRILTGAGPMPTVVVAAAVTVFAVVLLVRGYPISDAAMICGLVGLVAGEVAARHLDGSRK</sequence>
<protein>
    <submittedName>
        <fullName evidence="2">Uncharacterized protein</fullName>
    </submittedName>
</protein>
<evidence type="ECO:0000313" key="2">
    <source>
        <dbReference type="EMBL" id="TWG20893.1"/>
    </source>
</evidence>
<dbReference type="RefSeq" id="WP_122979590.1">
    <property type="nucleotide sequence ID" value="NZ_BOMX01000152.1"/>
</dbReference>
<keyword evidence="1" id="KW-1133">Transmembrane helix</keyword>
<dbReference type="AlphaFoldDB" id="A0A561WAL0"/>
<comment type="caution">
    <text evidence="2">The sequence shown here is derived from an EMBL/GenBank/DDBJ whole genome shotgun (WGS) entry which is preliminary data.</text>
</comment>
<dbReference type="EMBL" id="VIWY01000003">
    <property type="protein sequence ID" value="TWG20893.1"/>
    <property type="molecule type" value="Genomic_DNA"/>
</dbReference>
<name>A0A561WAL0_ACTTI</name>
<dbReference type="Proteomes" id="UP000320239">
    <property type="component" value="Unassembled WGS sequence"/>
</dbReference>
<gene>
    <name evidence="2" type="ORF">FHX34_103422</name>
</gene>
<feature type="transmembrane region" description="Helical" evidence="1">
    <location>
        <begin position="25"/>
        <end position="44"/>
    </location>
</feature>
<feature type="transmembrane region" description="Helical" evidence="1">
    <location>
        <begin position="76"/>
        <end position="94"/>
    </location>
</feature>
<accession>A0A561WAL0</accession>
<evidence type="ECO:0000313" key="3">
    <source>
        <dbReference type="Proteomes" id="UP000320239"/>
    </source>
</evidence>
<keyword evidence="3" id="KW-1185">Reference proteome</keyword>
<proteinExistence type="predicted"/>
<keyword evidence="1" id="KW-0812">Transmembrane</keyword>